<sequence>MRETNGLAHLDRCEPVPRSCNLAEARTSKVKRTGWLEWMGADDLRSPVIGAIESQHHVSTAHRLHCGINVSQNSGPINHLKAQGLSGPMLKMLPVGFWDARQRHQKQTDLRHSVAAET</sequence>
<gene>
    <name evidence="1" type="ORF">EYF80_021090</name>
</gene>
<keyword evidence="2" id="KW-1185">Reference proteome</keyword>
<dbReference type="EMBL" id="SRLO01000186">
    <property type="protein sequence ID" value="TNN68681.1"/>
    <property type="molecule type" value="Genomic_DNA"/>
</dbReference>
<reference evidence="1 2" key="1">
    <citation type="submission" date="2019-03" db="EMBL/GenBank/DDBJ databases">
        <title>First draft genome of Liparis tanakae, snailfish: a comprehensive survey of snailfish specific genes.</title>
        <authorList>
            <person name="Kim W."/>
            <person name="Song I."/>
            <person name="Jeong J.-H."/>
            <person name="Kim D."/>
            <person name="Kim S."/>
            <person name="Ryu S."/>
            <person name="Song J.Y."/>
            <person name="Lee S.K."/>
        </authorList>
    </citation>
    <scope>NUCLEOTIDE SEQUENCE [LARGE SCALE GENOMIC DNA]</scope>
    <source>
        <tissue evidence="1">Muscle</tissue>
    </source>
</reference>
<evidence type="ECO:0000313" key="2">
    <source>
        <dbReference type="Proteomes" id="UP000314294"/>
    </source>
</evidence>
<accession>A0A4Z2HT05</accession>
<dbReference type="Proteomes" id="UP000314294">
    <property type="component" value="Unassembled WGS sequence"/>
</dbReference>
<evidence type="ECO:0000313" key="1">
    <source>
        <dbReference type="EMBL" id="TNN68681.1"/>
    </source>
</evidence>
<dbReference type="AlphaFoldDB" id="A0A4Z2HT05"/>
<organism evidence="1 2">
    <name type="scientific">Liparis tanakae</name>
    <name type="common">Tanaka's snailfish</name>
    <dbReference type="NCBI Taxonomy" id="230148"/>
    <lineage>
        <taxon>Eukaryota</taxon>
        <taxon>Metazoa</taxon>
        <taxon>Chordata</taxon>
        <taxon>Craniata</taxon>
        <taxon>Vertebrata</taxon>
        <taxon>Euteleostomi</taxon>
        <taxon>Actinopterygii</taxon>
        <taxon>Neopterygii</taxon>
        <taxon>Teleostei</taxon>
        <taxon>Neoteleostei</taxon>
        <taxon>Acanthomorphata</taxon>
        <taxon>Eupercaria</taxon>
        <taxon>Perciformes</taxon>
        <taxon>Cottioidei</taxon>
        <taxon>Cottales</taxon>
        <taxon>Liparidae</taxon>
        <taxon>Liparis</taxon>
    </lineage>
</organism>
<proteinExistence type="predicted"/>
<comment type="caution">
    <text evidence="1">The sequence shown here is derived from an EMBL/GenBank/DDBJ whole genome shotgun (WGS) entry which is preliminary data.</text>
</comment>
<name>A0A4Z2HT05_9TELE</name>
<protein>
    <submittedName>
        <fullName evidence="1">Uncharacterized protein</fullName>
    </submittedName>
</protein>